<feature type="compositionally biased region" description="Polar residues" evidence="1">
    <location>
        <begin position="387"/>
        <end position="406"/>
    </location>
</feature>
<feature type="compositionally biased region" description="Polar residues" evidence="1">
    <location>
        <begin position="1"/>
        <end position="22"/>
    </location>
</feature>
<feature type="region of interest" description="Disordered" evidence="1">
    <location>
        <begin position="354"/>
        <end position="448"/>
    </location>
</feature>
<feature type="compositionally biased region" description="Basic and acidic residues" evidence="1">
    <location>
        <begin position="371"/>
        <end position="381"/>
    </location>
</feature>
<feature type="compositionally biased region" description="Low complexity" evidence="1">
    <location>
        <begin position="311"/>
        <end position="331"/>
    </location>
</feature>
<evidence type="ECO:0000313" key="2">
    <source>
        <dbReference type="EMBL" id="CAE0717584.1"/>
    </source>
</evidence>
<organism evidence="2">
    <name type="scientific">Pseudo-nitzschia australis</name>
    <dbReference type="NCBI Taxonomy" id="44445"/>
    <lineage>
        <taxon>Eukaryota</taxon>
        <taxon>Sar</taxon>
        <taxon>Stramenopiles</taxon>
        <taxon>Ochrophyta</taxon>
        <taxon>Bacillariophyta</taxon>
        <taxon>Bacillariophyceae</taxon>
        <taxon>Bacillariophycidae</taxon>
        <taxon>Bacillariales</taxon>
        <taxon>Bacillariaceae</taxon>
        <taxon>Pseudo-nitzschia</taxon>
    </lineage>
</organism>
<feature type="compositionally biased region" description="Polar residues" evidence="1">
    <location>
        <begin position="434"/>
        <end position="443"/>
    </location>
</feature>
<feature type="region of interest" description="Disordered" evidence="1">
    <location>
        <begin position="613"/>
        <end position="637"/>
    </location>
</feature>
<dbReference type="AlphaFoldDB" id="A0A7S4AJI5"/>
<dbReference type="EMBL" id="HBIX01014077">
    <property type="protein sequence ID" value="CAE0717584.1"/>
    <property type="molecule type" value="Transcribed_RNA"/>
</dbReference>
<feature type="region of interest" description="Disordered" evidence="1">
    <location>
        <begin position="118"/>
        <end position="172"/>
    </location>
</feature>
<feature type="compositionally biased region" description="Polar residues" evidence="1">
    <location>
        <begin position="155"/>
        <end position="168"/>
    </location>
</feature>
<feature type="region of interest" description="Disordered" evidence="1">
    <location>
        <begin position="566"/>
        <end position="596"/>
    </location>
</feature>
<evidence type="ECO:0000256" key="1">
    <source>
        <dbReference type="SAM" id="MobiDB-lite"/>
    </source>
</evidence>
<feature type="compositionally biased region" description="Low complexity" evidence="1">
    <location>
        <begin position="134"/>
        <end position="154"/>
    </location>
</feature>
<feature type="region of interest" description="Disordered" evidence="1">
    <location>
        <begin position="507"/>
        <end position="538"/>
    </location>
</feature>
<feature type="compositionally biased region" description="Low complexity" evidence="1">
    <location>
        <begin position="842"/>
        <end position="852"/>
    </location>
</feature>
<name>A0A7S4AJI5_9STRA</name>
<feature type="region of interest" description="Disordered" evidence="1">
    <location>
        <begin position="1122"/>
        <end position="1144"/>
    </location>
</feature>
<sequence length="1217" mass="134293">MDISPTASSSHAPNNRSQGNSSQRHHKNTNVHERQHKHKQQLLKTSNVSIPTSSRKQKRIGSGFKRVERFNYAKALLRSDHELEKLSRKIRSEINESELFELAQAAEMAAESGVANFSGRPSTFGSNQEKKKLANTTTTATATTTTTANTASNTELQSQSTDATTDSKSGVGDKATATIAATHHTSSRQIYSASHSSRSLQLQVNDTDTNETLLDHARAAAAAVVVGAAPPVQQLRTTRTNQRKPGRRSMRIASLRDVNEVIPQWKELHGHMRTHLYREKVDASVLVFSETETTASPSPNAVAAAAATSNNNNTYTNANNPSLGNNNSNDNTDPKPHNKSFFDRIARINSSLLPKFRSINKTPEKTVSQSESRDHHPHDSTSDSSSKPQETSTNAVPSVGGLSSTFPPHLSSGKKDPCRTLPPSVSGRPEIANGVNSGSSQIRSCPRKLESENDHHALLMPRFPDRPGSFATEALQVTKNSNGSPRRPGYGSPKIDRCNIGNPADTMFIPSSENSILGSPRDYRDASKPEKQIDYSPERKIPSSTVLLEHALTYSVSPLINQSSSRDFHSQFSRPSSPLSPSPSTPNSSVIPRRKDLGFSTPAHLRIIKRLHRNVGDEKKPKGMGNLEQSKSEDLQQVKNQDDACIATPATAAYSEFEPNSIVVENPSPRQAYVMTSPSLKEIETEHLAIPTIQLSKSDSNLHKNSRKFVRRRIRTQWQHGTRSSVDSPTTPTDSISKIVLKAREETTDFVCCETSSSIIDPVLESSRDESEDEESISKENKDLLTPSKLMSYIDPPHHRGTSIPRPIQSEALVSGEEHIARDNSVRKIQYAEAAEEKKSYDSSTSSFDSSTLQDHGNETSFDSKSPHSSLNLFPAPTDEKKEDDLITRSTPTIIDQKIVFLEPKTNNIATDASFNKTGPVSNLRNRAEKWELIPRTKSVDQEPLVAGRAIEAIDSNFAVGTVDNMSSNPIHKDSGSVARNHTRDANTVDNTYVCHSMSPTDSKFKAAVQKVQGVLSQLTLGSPKSQLELEDWKSDADNKEFLRNYFYCAKAENDNQPQDEPTNVDTTEAFDSSGNFRERLACTVPCNGRESPCYMFGIDTMCGRLVDLLPNEVNISSITKNQERHSTRGVPSLATSRDRASSISMGQIQRNLDPGHGIDFNRHHDQGTWLGTFQRVASERFNIQFQSDENELERSNHPFTPPCLSRRVLTTRSDSR</sequence>
<feature type="compositionally biased region" description="Basic and acidic residues" evidence="1">
    <location>
        <begin position="521"/>
        <end position="538"/>
    </location>
</feature>
<feature type="region of interest" description="Disordered" evidence="1">
    <location>
        <begin position="311"/>
        <end position="340"/>
    </location>
</feature>
<feature type="region of interest" description="Disordered" evidence="1">
    <location>
        <begin position="762"/>
        <end position="805"/>
    </location>
</feature>
<feature type="compositionally biased region" description="Polar residues" evidence="1">
    <location>
        <begin position="42"/>
        <end position="54"/>
    </location>
</feature>
<reference evidence="2" key="1">
    <citation type="submission" date="2021-01" db="EMBL/GenBank/DDBJ databases">
        <authorList>
            <person name="Corre E."/>
            <person name="Pelletier E."/>
            <person name="Niang G."/>
            <person name="Scheremetjew M."/>
            <person name="Finn R."/>
            <person name="Kale V."/>
            <person name="Holt S."/>
            <person name="Cochrane G."/>
            <person name="Meng A."/>
            <person name="Brown T."/>
            <person name="Cohen L."/>
        </authorList>
    </citation>
    <scope>NUCLEOTIDE SEQUENCE</scope>
    <source>
        <strain evidence="2">10249 10 AB</strain>
    </source>
</reference>
<feature type="compositionally biased region" description="Polar residues" evidence="1">
    <location>
        <begin position="359"/>
        <end position="370"/>
    </location>
</feature>
<feature type="compositionally biased region" description="Polar residues" evidence="1">
    <location>
        <begin position="853"/>
        <end position="872"/>
    </location>
</feature>
<feature type="region of interest" description="Disordered" evidence="1">
    <location>
        <begin position="1"/>
        <end position="62"/>
    </location>
</feature>
<proteinExistence type="predicted"/>
<feature type="region of interest" description="Disordered" evidence="1">
    <location>
        <begin position="835"/>
        <end position="885"/>
    </location>
</feature>
<gene>
    <name evidence="2" type="ORF">PAUS00366_LOCUS10336</name>
</gene>
<protein>
    <submittedName>
        <fullName evidence="2">Uncharacterized protein</fullName>
    </submittedName>
</protein>
<feature type="compositionally biased region" description="Basic residues" evidence="1">
    <location>
        <begin position="23"/>
        <end position="41"/>
    </location>
</feature>
<accession>A0A7S4AJI5</accession>